<dbReference type="PROSITE" id="PS50262">
    <property type="entry name" value="G_PROTEIN_RECEP_F1_2"/>
    <property type="match status" value="1"/>
</dbReference>
<evidence type="ECO:0000256" key="1">
    <source>
        <dbReference type="ARBA" id="ARBA00004141"/>
    </source>
</evidence>
<accession>A0A9D3Z1R5</accession>
<evidence type="ECO:0000256" key="9">
    <source>
        <dbReference type="SAM" id="Phobius"/>
    </source>
</evidence>
<evidence type="ECO:0000256" key="2">
    <source>
        <dbReference type="ARBA" id="ARBA00022692"/>
    </source>
</evidence>
<dbReference type="GO" id="GO:0016020">
    <property type="term" value="C:membrane"/>
    <property type="evidence" value="ECO:0007669"/>
    <property type="project" value="UniProtKB-SubCell"/>
</dbReference>
<evidence type="ECO:0000256" key="8">
    <source>
        <dbReference type="SAM" id="MobiDB-lite"/>
    </source>
</evidence>
<feature type="domain" description="G-protein coupled receptors family 1 profile" evidence="10">
    <location>
        <begin position="57"/>
        <end position="588"/>
    </location>
</feature>
<keyword evidence="7" id="KW-0807">Transducer</keyword>
<feature type="transmembrane region" description="Helical" evidence="9">
    <location>
        <begin position="572"/>
        <end position="590"/>
    </location>
</feature>
<comment type="caution">
    <text evidence="11">The sequence shown here is derived from an EMBL/GenBank/DDBJ whole genome shotgun (WGS) entry which is preliminary data.</text>
</comment>
<dbReference type="GO" id="GO:0004930">
    <property type="term" value="F:G protein-coupled receptor activity"/>
    <property type="evidence" value="ECO:0007669"/>
    <property type="project" value="UniProtKB-KW"/>
</dbReference>
<evidence type="ECO:0000256" key="3">
    <source>
        <dbReference type="ARBA" id="ARBA00022989"/>
    </source>
</evidence>
<comment type="subcellular location">
    <subcellularLocation>
        <location evidence="1">Membrane</location>
        <topology evidence="1">Multi-pass membrane protein</topology>
    </subcellularLocation>
</comment>
<feature type="transmembrane region" description="Helical" evidence="9">
    <location>
        <begin position="156"/>
        <end position="176"/>
    </location>
</feature>
<dbReference type="AlphaFoldDB" id="A0A9D3Z1R5"/>
<feature type="transmembrane region" description="Helical" evidence="9">
    <location>
        <begin position="527"/>
        <end position="552"/>
    </location>
</feature>
<dbReference type="PANTHER" id="PTHR24238:SF47">
    <property type="entry name" value="ECDYSTEROIDS_DOPAMINE RECEPTOR-RELATED"/>
    <property type="match status" value="1"/>
</dbReference>
<dbReference type="CDD" id="cd00637">
    <property type="entry name" value="7tm_classA_rhodopsin-like"/>
    <property type="match status" value="2"/>
</dbReference>
<evidence type="ECO:0000256" key="7">
    <source>
        <dbReference type="ARBA" id="ARBA00023224"/>
    </source>
</evidence>
<feature type="transmembrane region" description="Helical" evidence="9">
    <location>
        <begin position="205"/>
        <end position="229"/>
    </location>
</feature>
<dbReference type="PRINTS" id="PR00237">
    <property type="entry name" value="GPCRRHODOPSN"/>
</dbReference>
<dbReference type="InterPro" id="IPR000276">
    <property type="entry name" value="GPCR_Rhodpsn"/>
</dbReference>
<keyword evidence="2 9" id="KW-0812">Transmembrane</keyword>
<keyword evidence="5 9" id="KW-0472">Membrane</keyword>
<evidence type="ECO:0000259" key="10">
    <source>
        <dbReference type="PROSITE" id="PS50262"/>
    </source>
</evidence>
<name>A0A9D3Z1R5_DREPO</name>
<dbReference type="SUPFAM" id="SSF81321">
    <property type="entry name" value="Family A G protein-coupled receptor-like"/>
    <property type="match status" value="1"/>
</dbReference>
<dbReference type="EMBL" id="JAIWYP010000014">
    <property type="protein sequence ID" value="KAH3710109.1"/>
    <property type="molecule type" value="Genomic_DNA"/>
</dbReference>
<keyword evidence="3 9" id="KW-1133">Transmembrane helix</keyword>
<dbReference type="InterPro" id="IPR017452">
    <property type="entry name" value="GPCR_Rhodpsn_7TM"/>
</dbReference>
<keyword evidence="4" id="KW-0297">G-protein coupled receptor</keyword>
<feature type="compositionally biased region" description="Polar residues" evidence="8">
    <location>
        <begin position="447"/>
        <end position="457"/>
    </location>
</feature>
<dbReference type="PANTHER" id="PTHR24238">
    <property type="entry name" value="G-PROTEIN COUPLED RECEPTOR"/>
    <property type="match status" value="1"/>
</dbReference>
<reference evidence="11" key="2">
    <citation type="submission" date="2020-11" db="EMBL/GenBank/DDBJ databases">
        <authorList>
            <person name="McCartney M.A."/>
            <person name="Auch B."/>
            <person name="Kono T."/>
            <person name="Mallez S."/>
            <person name="Becker A."/>
            <person name="Gohl D.M."/>
            <person name="Silverstein K.A.T."/>
            <person name="Koren S."/>
            <person name="Bechman K.B."/>
            <person name="Herman A."/>
            <person name="Abrahante J.E."/>
            <person name="Garbe J."/>
        </authorList>
    </citation>
    <scope>NUCLEOTIDE SEQUENCE</scope>
    <source>
        <strain evidence="11">Duluth1</strain>
        <tissue evidence="11">Whole animal</tissue>
    </source>
</reference>
<protein>
    <recommendedName>
        <fullName evidence="10">G-protein coupled receptors family 1 profile domain-containing protein</fullName>
    </recommendedName>
</protein>
<evidence type="ECO:0000313" key="11">
    <source>
        <dbReference type="EMBL" id="KAH3710109.1"/>
    </source>
</evidence>
<evidence type="ECO:0000256" key="5">
    <source>
        <dbReference type="ARBA" id="ARBA00023136"/>
    </source>
</evidence>
<reference evidence="11" key="1">
    <citation type="journal article" date="2019" name="bioRxiv">
        <title>The Genome of the Zebra Mussel, Dreissena polymorpha: A Resource for Invasive Species Research.</title>
        <authorList>
            <person name="McCartney M.A."/>
            <person name="Auch B."/>
            <person name="Kono T."/>
            <person name="Mallez S."/>
            <person name="Zhang Y."/>
            <person name="Obille A."/>
            <person name="Becker A."/>
            <person name="Abrahante J.E."/>
            <person name="Garbe J."/>
            <person name="Badalamenti J.P."/>
            <person name="Herman A."/>
            <person name="Mangelson H."/>
            <person name="Liachko I."/>
            <person name="Sullivan S."/>
            <person name="Sone E.D."/>
            <person name="Koren S."/>
            <person name="Silverstein K.A.T."/>
            <person name="Beckman K.B."/>
            <person name="Gohl D.M."/>
        </authorList>
    </citation>
    <scope>NUCLEOTIDE SEQUENCE</scope>
    <source>
        <strain evidence="11">Duluth1</strain>
        <tissue evidence="11">Whole animal</tissue>
    </source>
</reference>
<keyword evidence="12" id="KW-1185">Reference proteome</keyword>
<evidence type="ECO:0000256" key="6">
    <source>
        <dbReference type="ARBA" id="ARBA00023170"/>
    </source>
</evidence>
<evidence type="ECO:0000313" key="12">
    <source>
        <dbReference type="Proteomes" id="UP000828390"/>
    </source>
</evidence>
<organism evidence="11 12">
    <name type="scientific">Dreissena polymorpha</name>
    <name type="common">Zebra mussel</name>
    <name type="synonym">Mytilus polymorpha</name>
    <dbReference type="NCBI Taxonomy" id="45954"/>
    <lineage>
        <taxon>Eukaryota</taxon>
        <taxon>Metazoa</taxon>
        <taxon>Spiralia</taxon>
        <taxon>Lophotrochozoa</taxon>
        <taxon>Mollusca</taxon>
        <taxon>Bivalvia</taxon>
        <taxon>Autobranchia</taxon>
        <taxon>Heteroconchia</taxon>
        <taxon>Euheterodonta</taxon>
        <taxon>Imparidentia</taxon>
        <taxon>Neoheterodontei</taxon>
        <taxon>Myida</taxon>
        <taxon>Dreissenoidea</taxon>
        <taxon>Dreissenidae</taxon>
        <taxon>Dreissena</taxon>
    </lineage>
</organism>
<evidence type="ECO:0000256" key="4">
    <source>
        <dbReference type="ARBA" id="ARBA00023040"/>
    </source>
</evidence>
<sequence>MESLKQNISAEFSVIGTDNVTVASTIDIINKLNLEEVVRLIPLIIFLLLIVLAGIPGNGLVCFIYRNEYFMSSSRWFIFFLAAVDLLMCILIIPSEIATTFFQYNFTSTAFCKITAFFNLWSLLSLGLTLFAVSVDRYRKVCKPFGLQINFNKARILSVACVGLSLLISLPVLWLYNIHEIPFKAFNITVNECSFRTEDGMSWTLLYVMFGMTVFVTALTSICILYCFIGKTIKRHIDKERIKRHISMTASTSFNTNLLIRPITQEITVNCTENSVGFATSVSMKTKKSVNFGVWNVEQALQKGKHGHVNGIRSDRTIHDVVRKTRIKESAENTKHVNDRRKNLPGATESDCESFNMACESEYRPLKNLKETDANKWNDNHTDRDSSHLDDSCLQACPCEKQHVSCDLAVNPDNKDTLTLSSVPTSEINSMDATNCMTSKCAETDSNETPIHSGDQQLQEKRESMLSLKVTSLSPEDVSTEYEESSSNANYADEESMDDLNLPPKRTMTIKERNKSKRIRRARAKKATLSMIMISVAFVLSYLPFFCLLIMKSLQPELEEWMTDAGRATFKFFLRSFFFNCAINPFIYGISDSKFRKSCKEVIDKVFGRKNLMLVTNANS</sequence>
<feature type="transmembrane region" description="Helical" evidence="9">
    <location>
        <begin position="40"/>
        <end position="64"/>
    </location>
</feature>
<feature type="transmembrane region" description="Helical" evidence="9">
    <location>
        <begin position="76"/>
        <end position="94"/>
    </location>
</feature>
<dbReference type="Pfam" id="PF00001">
    <property type="entry name" value="7tm_1"/>
    <property type="match status" value="1"/>
</dbReference>
<dbReference type="Gene3D" id="1.20.1070.10">
    <property type="entry name" value="Rhodopsin 7-helix transmembrane proteins"/>
    <property type="match status" value="2"/>
</dbReference>
<dbReference type="Proteomes" id="UP000828390">
    <property type="component" value="Unassembled WGS sequence"/>
</dbReference>
<feature type="transmembrane region" description="Helical" evidence="9">
    <location>
        <begin position="114"/>
        <end position="135"/>
    </location>
</feature>
<gene>
    <name evidence="11" type="ORF">DPMN_069576</name>
</gene>
<keyword evidence="6" id="KW-0675">Receptor</keyword>
<feature type="region of interest" description="Disordered" evidence="8">
    <location>
        <begin position="441"/>
        <end position="503"/>
    </location>
</feature>
<proteinExistence type="predicted"/>